<dbReference type="AlphaFoldDB" id="A0A6H1P6N2"/>
<dbReference type="PROSITE" id="PS50987">
    <property type="entry name" value="HTH_ARSR_2"/>
    <property type="match status" value="1"/>
</dbReference>
<keyword evidence="1" id="KW-0805">Transcription regulation</keyword>
<dbReference type="PANTHER" id="PTHR33154:SF33">
    <property type="entry name" value="TRANSCRIPTIONAL REPRESSOR SDPR"/>
    <property type="match status" value="1"/>
</dbReference>
<dbReference type="InterPro" id="IPR036390">
    <property type="entry name" value="WH_DNA-bd_sf"/>
</dbReference>
<dbReference type="NCBIfam" id="NF033788">
    <property type="entry name" value="HTH_metalloreg"/>
    <property type="match status" value="1"/>
</dbReference>
<dbReference type="Gene3D" id="1.10.10.10">
    <property type="entry name" value="Winged helix-like DNA-binding domain superfamily/Winged helix DNA-binding domain"/>
    <property type="match status" value="1"/>
</dbReference>
<dbReference type="GO" id="GO:0003677">
    <property type="term" value="F:DNA binding"/>
    <property type="evidence" value="ECO:0007669"/>
    <property type="project" value="UniProtKB-KW"/>
</dbReference>
<reference evidence="5 6" key="2">
    <citation type="submission" date="2020-04" db="EMBL/GenBank/DDBJ databases">
        <authorList>
            <person name="Fomenkov A."/>
            <person name="Anton B.P."/>
            <person name="Roberts R.J."/>
        </authorList>
    </citation>
    <scope>NUCLEOTIDE SEQUENCE [LARGE SCALE GENOMIC DNA]</scope>
    <source>
        <strain evidence="5 6">S2</strain>
    </source>
</reference>
<keyword evidence="2" id="KW-0238">DNA-binding</keyword>
<evidence type="ECO:0000256" key="1">
    <source>
        <dbReference type="ARBA" id="ARBA00023015"/>
    </source>
</evidence>
<proteinExistence type="predicted"/>
<sequence length="118" mass="13422">MEKHSLDRPSLIKYNISRNTEIRIAERRFLAVNDDIAVKVYKALGESTRLQIVKLLAQQSELACLEMANQLKGPANSTLTHHLKPLLDCGLLAVRREGTFRYYSLQREVLAQYAPALL</sequence>
<dbReference type="CDD" id="cd00090">
    <property type="entry name" value="HTH_ARSR"/>
    <property type="match status" value="1"/>
</dbReference>
<dbReference type="InterPro" id="IPR001845">
    <property type="entry name" value="HTH_ArsR_DNA-bd_dom"/>
</dbReference>
<dbReference type="GO" id="GO:0003700">
    <property type="term" value="F:DNA-binding transcription factor activity"/>
    <property type="evidence" value="ECO:0007669"/>
    <property type="project" value="InterPro"/>
</dbReference>
<dbReference type="Proteomes" id="UP000501868">
    <property type="component" value="Chromosome"/>
</dbReference>
<dbReference type="SMART" id="SM00418">
    <property type="entry name" value="HTH_ARSR"/>
    <property type="match status" value="1"/>
</dbReference>
<gene>
    <name evidence="5" type="ORF">HFZ78_22770</name>
</gene>
<evidence type="ECO:0000313" key="5">
    <source>
        <dbReference type="EMBL" id="QIZ09178.1"/>
    </source>
</evidence>
<accession>A0A6H1P6N2</accession>
<dbReference type="InterPro" id="IPR036388">
    <property type="entry name" value="WH-like_DNA-bd_sf"/>
</dbReference>
<feature type="domain" description="HTH arsR-type" evidence="4">
    <location>
        <begin position="29"/>
        <end position="118"/>
    </location>
</feature>
<dbReference type="PRINTS" id="PR00778">
    <property type="entry name" value="HTHARSR"/>
</dbReference>
<organism evidence="5 6">
    <name type="scientific">Priestia megaterium</name>
    <name type="common">Bacillus megaterium</name>
    <dbReference type="NCBI Taxonomy" id="1404"/>
    <lineage>
        <taxon>Bacteria</taxon>
        <taxon>Bacillati</taxon>
        <taxon>Bacillota</taxon>
        <taxon>Bacilli</taxon>
        <taxon>Bacillales</taxon>
        <taxon>Bacillaceae</taxon>
        <taxon>Priestia</taxon>
    </lineage>
</organism>
<reference evidence="5 6" key="1">
    <citation type="submission" date="2020-04" db="EMBL/GenBank/DDBJ databases">
        <title>Genome-Wide Identification of 5-Methylcytosine Sites in Bacterial Genomes By High-Throughput Sequencing of MspJI Restriction Fragments.</title>
        <authorList>
            <person name="Wu V."/>
        </authorList>
    </citation>
    <scope>NUCLEOTIDE SEQUENCE [LARGE SCALE GENOMIC DNA]</scope>
    <source>
        <strain evidence="5 6">S2</strain>
    </source>
</reference>
<protein>
    <submittedName>
        <fullName evidence="5">Helix-turn-helix transcriptional regulator</fullName>
    </submittedName>
</protein>
<dbReference type="EMBL" id="CP051128">
    <property type="protein sequence ID" value="QIZ09178.1"/>
    <property type="molecule type" value="Genomic_DNA"/>
</dbReference>
<dbReference type="PANTHER" id="PTHR33154">
    <property type="entry name" value="TRANSCRIPTIONAL REGULATOR, ARSR FAMILY"/>
    <property type="match status" value="1"/>
</dbReference>
<dbReference type="InterPro" id="IPR051081">
    <property type="entry name" value="HTH_MetalResp_TranReg"/>
</dbReference>
<dbReference type="InterPro" id="IPR011991">
    <property type="entry name" value="ArsR-like_HTH"/>
</dbReference>
<evidence type="ECO:0000256" key="3">
    <source>
        <dbReference type="ARBA" id="ARBA00023163"/>
    </source>
</evidence>
<evidence type="ECO:0000313" key="6">
    <source>
        <dbReference type="Proteomes" id="UP000501868"/>
    </source>
</evidence>
<dbReference type="SUPFAM" id="SSF46785">
    <property type="entry name" value="Winged helix' DNA-binding domain"/>
    <property type="match status" value="1"/>
</dbReference>
<keyword evidence="3" id="KW-0804">Transcription</keyword>
<dbReference type="Pfam" id="PF12840">
    <property type="entry name" value="HTH_20"/>
    <property type="match status" value="1"/>
</dbReference>
<name>A0A6H1P6N2_PRIMG</name>
<evidence type="ECO:0000256" key="2">
    <source>
        <dbReference type="ARBA" id="ARBA00023125"/>
    </source>
</evidence>
<evidence type="ECO:0000259" key="4">
    <source>
        <dbReference type="PROSITE" id="PS50987"/>
    </source>
</evidence>